<evidence type="ECO:0000313" key="2">
    <source>
        <dbReference type="Proteomes" id="UP000799536"/>
    </source>
</evidence>
<proteinExistence type="predicted"/>
<accession>A0A9P4JYT0</accession>
<protein>
    <submittedName>
        <fullName evidence="1">Uncharacterized protein</fullName>
    </submittedName>
</protein>
<dbReference type="AlphaFoldDB" id="A0A9P4JYT0"/>
<evidence type="ECO:0000313" key="1">
    <source>
        <dbReference type="EMBL" id="KAF2205684.1"/>
    </source>
</evidence>
<organism evidence="1 2">
    <name type="scientific">Delitschia confertaspora ATCC 74209</name>
    <dbReference type="NCBI Taxonomy" id="1513339"/>
    <lineage>
        <taxon>Eukaryota</taxon>
        <taxon>Fungi</taxon>
        <taxon>Dikarya</taxon>
        <taxon>Ascomycota</taxon>
        <taxon>Pezizomycotina</taxon>
        <taxon>Dothideomycetes</taxon>
        <taxon>Pleosporomycetidae</taxon>
        <taxon>Pleosporales</taxon>
        <taxon>Delitschiaceae</taxon>
        <taxon>Delitschia</taxon>
    </lineage>
</organism>
<name>A0A9P4JYT0_9PLEO</name>
<dbReference type="EMBL" id="ML993851">
    <property type="protein sequence ID" value="KAF2205684.1"/>
    <property type="molecule type" value="Genomic_DNA"/>
</dbReference>
<gene>
    <name evidence="1" type="ORF">GQ43DRAFT_269962</name>
</gene>
<dbReference type="Proteomes" id="UP000799536">
    <property type="component" value="Unassembled WGS sequence"/>
</dbReference>
<sequence>MTPACSALVRITSTYGNGRERHYRRRERCVGGIRSRWVGNSRKWGRLSRGMGRVQVCEPYKCYGRAPTVSQGSAVTTKLTAGPVETPPTSTDTPYTLVPSATSTVCGTTSLPSVRPFPSFLVSFFYLFIPCLFADYLKCVLNLPLL</sequence>
<comment type="caution">
    <text evidence="1">The sequence shown here is derived from an EMBL/GenBank/DDBJ whole genome shotgun (WGS) entry which is preliminary data.</text>
</comment>
<reference evidence="1" key="1">
    <citation type="journal article" date="2020" name="Stud. Mycol.">
        <title>101 Dothideomycetes genomes: a test case for predicting lifestyles and emergence of pathogens.</title>
        <authorList>
            <person name="Haridas S."/>
            <person name="Albert R."/>
            <person name="Binder M."/>
            <person name="Bloem J."/>
            <person name="Labutti K."/>
            <person name="Salamov A."/>
            <person name="Andreopoulos B."/>
            <person name="Baker S."/>
            <person name="Barry K."/>
            <person name="Bills G."/>
            <person name="Bluhm B."/>
            <person name="Cannon C."/>
            <person name="Castanera R."/>
            <person name="Culley D."/>
            <person name="Daum C."/>
            <person name="Ezra D."/>
            <person name="Gonzalez J."/>
            <person name="Henrissat B."/>
            <person name="Kuo A."/>
            <person name="Liang C."/>
            <person name="Lipzen A."/>
            <person name="Lutzoni F."/>
            <person name="Magnuson J."/>
            <person name="Mondo S."/>
            <person name="Nolan M."/>
            <person name="Ohm R."/>
            <person name="Pangilinan J."/>
            <person name="Park H.-J."/>
            <person name="Ramirez L."/>
            <person name="Alfaro M."/>
            <person name="Sun H."/>
            <person name="Tritt A."/>
            <person name="Yoshinaga Y."/>
            <person name="Zwiers L.-H."/>
            <person name="Turgeon B."/>
            <person name="Goodwin S."/>
            <person name="Spatafora J."/>
            <person name="Crous P."/>
            <person name="Grigoriev I."/>
        </authorList>
    </citation>
    <scope>NUCLEOTIDE SEQUENCE</scope>
    <source>
        <strain evidence="1">ATCC 74209</strain>
    </source>
</reference>
<keyword evidence="2" id="KW-1185">Reference proteome</keyword>